<evidence type="ECO:0000313" key="7">
    <source>
        <dbReference type="EMBL" id="VDI35348.1"/>
    </source>
</evidence>
<dbReference type="Proteomes" id="UP000596742">
    <property type="component" value="Unassembled WGS sequence"/>
</dbReference>
<keyword evidence="5 6" id="KW-0472">Membrane</keyword>
<feature type="transmembrane region" description="Helical" evidence="6">
    <location>
        <begin position="84"/>
        <end position="102"/>
    </location>
</feature>
<evidence type="ECO:0000256" key="4">
    <source>
        <dbReference type="ARBA" id="ARBA00022989"/>
    </source>
</evidence>
<feature type="transmembrane region" description="Helical" evidence="6">
    <location>
        <begin position="55"/>
        <end position="77"/>
    </location>
</feature>
<gene>
    <name evidence="7" type="ORF">MGAL_10B044072</name>
</gene>
<accession>A0A8B6EIN0</accession>
<dbReference type="Gene3D" id="1.20.1250.20">
    <property type="entry name" value="MFS general substrate transporter like domains"/>
    <property type="match status" value="1"/>
</dbReference>
<comment type="caution">
    <text evidence="7">The sequence shown here is derived from an EMBL/GenBank/DDBJ whole genome shotgun (WGS) entry which is preliminary data.</text>
</comment>
<feature type="transmembrane region" description="Helical" evidence="6">
    <location>
        <begin position="262"/>
        <end position="281"/>
    </location>
</feature>
<keyword evidence="3 6" id="KW-0812">Transmembrane</keyword>
<feature type="transmembrane region" description="Helical" evidence="6">
    <location>
        <begin position="311"/>
        <end position="329"/>
    </location>
</feature>
<dbReference type="OrthoDB" id="78663at2759"/>
<dbReference type="GO" id="GO:0016020">
    <property type="term" value="C:membrane"/>
    <property type="evidence" value="ECO:0007669"/>
    <property type="project" value="UniProtKB-SubCell"/>
</dbReference>
<dbReference type="PANTHER" id="PTHR19444:SF13">
    <property type="entry name" value="PROTEIN UNC-93 HOMOLOG A"/>
    <property type="match status" value="1"/>
</dbReference>
<feature type="transmembrane region" description="Helical" evidence="6">
    <location>
        <begin position="400"/>
        <end position="420"/>
    </location>
</feature>
<name>A0A8B6EIN0_MYTGA</name>
<reference evidence="7" key="1">
    <citation type="submission" date="2018-11" db="EMBL/GenBank/DDBJ databases">
        <authorList>
            <person name="Alioto T."/>
            <person name="Alioto T."/>
        </authorList>
    </citation>
    <scope>NUCLEOTIDE SEQUENCE</scope>
</reference>
<organism evidence="7 8">
    <name type="scientific">Mytilus galloprovincialis</name>
    <name type="common">Mediterranean mussel</name>
    <dbReference type="NCBI Taxonomy" id="29158"/>
    <lineage>
        <taxon>Eukaryota</taxon>
        <taxon>Metazoa</taxon>
        <taxon>Spiralia</taxon>
        <taxon>Lophotrochozoa</taxon>
        <taxon>Mollusca</taxon>
        <taxon>Bivalvia</taxon>
        <taxon>Autobranchia</taxon>
        <taxon>Pteriomorphia</taxon>
        <taxon>Mytilida</taxon>
        <taxon>Mytiloidea</taxon>
        <taxon>Mytilidae</taxon>
        <taxon>Mytilinae</taxon>
        <taxon>Mytilus</taxon>
    </lineage>
</organism>
<evidence type="ECO:0000256" key="1">
    <source>
        <dbReference type="ARBA" id="ARBA00004141"/>
    </source>
</evidence>
<dbReference type="AlphaFoldDB" id="A0A8B6EIN0"/>
<evidence type="ECO:0000256" key="2">
    <source>
        <dbReference type="ARBA" id="ARBA00009172"/>
    </source>
</evidence>
<keyword evidence="4 6" id="KW-1133">Transmembrane helix</keyword>
<proteinExistence type="inferred from homology"/>
<dbReference type="InterPro" id="IPR036259">
    <property type="entry name" value="MFS_trans_sf"/>
</dbReference>
<sequence length="549" mass="61558">MEVVTEKQNSHKEDVREQKRKLLFNFVTICFIWLFVFTAYSGLQNLEAAVNAETGLYSLAAVTSGGVISCLVAPTVISYIGSKGALIVACICQCIFVAANYYPKPYILITGGAIVGLSSGLLWTAQSCYVTMIALDYHKITGESLEAILSRLFGIFFMAFQSTQVWGNLISSAVFQLGGASTEQTNNTFCGAQYCPSEQTISNGNETSEAVVRPDQHLEITLISIYLGITFIGLLLTVFVLKPIKSSMSDKYSTLRERLAANLKLLFTDLNMAMIIPFALYTGMEQVMMFAQFTTSFVACKLGIEWIGYTMICFGVCDTVGSLLVGIIAKYTGRLVLFFFSTFLNLGVLVFLRVWSLSGQVPFELFFIIPAVWGLADAVWQAQSDALLGSVFHQNPEIAFSNYLMFQAMGLAVAYIYNIYLCEEMKLYILGGQRRRTPKLSCSDYRVLMNLLSRREVIPVKERNSLEKRLYKKISHFNFGTQSIIDPYLGKQMNRITIDGKIVLPWEELEKCIEKFYALSKADGARKLYHQIKEHYFGIGEPMIQKIHI</sequence>
<dbReference type="Pfam" id="PF05978">
    <property type="entry name" value="UNC-93"/>
    <property type="match status" value="1"/>
</dbReference>
<evidence type="ECO:0000256" key="6">
    <source>
        <dbReference type="SAM" id="Phobius"/>
    </source>
</evidence>
<dbReference type="SUPFAM" id="SSF103473">
    <property type="entry name" value="MFS general substrate transporter"/>
    <property type="match status" value="1"/>
</dbReference>
<dbReference type="PANTHER" id="PTHR19444">
    <property type="entry name" value="UNC-93 RELATED"/>
    <property type="match status" value="1"/>
</dbReference>
<keyword evidence="8" id="KW-1185">Reference proteome</keyword>
<feature type="transmembrane region" description="Helical" evidence="6">
    <location>
        <begin position="220"/>
        <end position="241"/>
    </location>
</feature>
<dbReference type="EMBL" id="UYJE01005230">
    <property type="protein sequence ID" value="VDI35348.1"/>
    <property type="molecule type" value="Genomic_DNA"/>
</dbReference>
<feature type="transmembrane region" description="Helical" evidence="6">
    <location>
        <begin position="108"/>
        <end position="135"/>
    </location>
</feature>
<feature type="transmembrane region" description="Helical" evidence="6">
    <location>
        <begin position="147"/>
        <end position="167"/>
    </location>
</feature>
<comment type="subcellular location">
    <subcellularLocation>
        <location evidence="1">Membrane</location>
        <topology evidence="1">Multi-pass membrane protein</topology>
    </subcellularLocation>
</comment>
<evidence type="ECO:0000256" key="5">
    <source>
        <dbReference type="ARBA" id="ARBA00023136"/>
    </source>
</evidence>
<dbReference type="InterPro" id="IPR051951">
    <property type="entry name" value="UNC-93_regulatory"/>
</dbReference>
<dbReference type="InterPro" id="IPR010291">
    <property type="entry name" value="Ion_channel_UNC-93"/>
</dbReference>
<feature type="transmembrane region" description="Helical" evidence="6">
    <location>
        <begin position="22"/>
        <end position="43"/>
    </location>
</feature>
<protein>
    <submittedName>
        <fullName evidence="7">Uncharacterized protein</fullName>
    </submittedName>
</protein>
<evidence type="ECO:0000256" key="3">
    <source>
        <dbReference type="ARBA" id="ARBA00022692"/>
    </source>
</evidence>
<evidence type="ECO:0000313" key="8">
    <source>
        <dbReference type="Proteomes" id="UP000596742"/>
    </source>
</evidence>
<comment type="similarity">
    <text evidence="2">Belongs to the unc-93 family.</text>
</comment>
<feature type="transmembrane region" description="Helical" evidence="6">
    <location>
        <begin position="335"/>
        <end position="354"/>
    </location>
</feature>